<keyword evidence="1" id="KW-0812">Transmembrane</keyword>
<evidence type="ECO:0000313" key="3">
    <source>
        <dbReference type="Proteomes" id="UP001589585"/>
    </source>
</evidence>
<keyword evidence="1" id="KW-0472">Membrane</keyword>
<evidence type="ECO:0000313" key="2">
    <source>
        <dbReference type="EMBL" id="MFB9057224.1"/>
    </source>
</evidence>
<organism evidence="2 3">
    <name type="scientific">Mariniflexile ostreae</name>
    <dbReference type="NCBI Taxonomy" id="1520892"/>
    <lineage>
        <taxon>Bacteria</taxon>
        <taxon>Pseudomonadati</taxon>
        <taxon>Bacteroidota</taxon>
        <taxon>Flavobacteriia</taxon>
        <taxon>Flavobacteriales</taxon>
        <taxon>Flavobacteriaceae</taxon>
        <taxon>Mariniflexile</taxon>
    </lineage>
</organism>
<keyword evidence="1" id="KW-1133">Transmembrane helix</keyword>
<protein>
    <submittedName>
        <fullName evidence="2">Uncharacterized protein</fullName>
    </submittedName>
</protein>
<reference evidence="2 3" key="1">
    <citation type="submission" date="2024-09" db="EMBL/GenBank/DDBJ databases">
        <authorList>
            <person name="Sun Q."/>
            <person name="Mori K."/>
        </authorList>
    </citation>
    <scope>NUCLEOTIDE SEQUENCE [LARGE SCALE GENOMIC DNA]</scope>
    <source>
        <strain evidence="2 3">CECT 8622</strain>
    </source>
</reference>
<keyword evidence="3" id="KW-1185">Reference proteome</keyword>
<sequence>MSIEVIYRLAIPLLIIGVGIWLKMKKEESATPMKKYWLIYIIIGVLLLLVRIYTEVLY</sequence>
<name>A0ABV5FCW1_9FLAO</name>
<gene>
    <name evidence="2" type="ORF">ACFFU9_10770</name>
</gene>
<dbReference type="EMBL" id="JBHMFC010000064">
    <property type="protein sequence ID" value="MFB9057224.1"/>
    <property type="molecule type" value="Genomic_DNA"/>
</dbReference>
<comment type="caution">
    <text evidence="2">The sequence shown here is derived from an EMBL/GenBank/DDBJ whole genome shotgun (WGS) entry which is preliminary data.</text>
</comment>
<accession>A0ABV5FCW1</accession>
<feature type="transmembrane region" description="Helical" evidence="1">
    <location>
        <begin position="36"/>
        <end position="54"/>
    </location>
</feature>
<proteinExistence type="predicted"/>
<evidence type="ECO:0000256" key="1">
    <source>
        <dbReference type="SAM" id="Phobius"/>
    </source>
</evidence>
<dbReference type="RefSeq" id="WP_379861448.1">
    <property type="nucleotide sequence ID" value="NZ_JBHMFC010000064.1"/>
</dbReference>
<feature type="transmembrane region" description="Helical" evidence="1">
    <location>
        <begin position="6"/>
        <end position="24"/>
    </location>
</feature>
<dbReference type="Proteomes" id="UP001589585">
    <property type="component" value="Unassembled WGS sequence"/>
</dbReference>